<dbReference type="InterPro" id="IPR036397">
    <property type="entry name" value="RNaseH_sf"/>
</dbReference>
<dbReference type="EMBL" id="KB303456">
    <property type="protein sequence ID" value="ELU03147.1"/>
    <property type="molecule type" value="Genomic_DNA"/>
</dbReference>
<reference evidence="3" key="1">
    <citation type="submission" date="2012-12" db="EMBL/GenBank/DDBJ databases">
        <authorList>
            <person name="Hellsten U."/>
            <person name="Grimwood J."/>
            <person name="Chapman J.A."/>
            <person name="Shapiro H."/>
            <person name="Aerts A."/>
            <person name="Otillar R.P."/>
            <person name="Terry A.Y."/>
            <person name="Boore J.L."/>
            <person name="Simakov O."/>
            <person name="Marletaz F."/>
            <person name="Cho S.-J."/>
            <person name="Edsinger-Gonzales E."/>
            <person name="Havlak P."/>
            <person name="Kuo D.-H."/>
            <person name="Larsson T."/>
            <person name="Lv J."/>
            <person name="Arendt D."/>
            <person name="Savage R."/>
            <person name="Osoegawa K."/>
            <person name="de Jong P."/>
            <person name="Lindberg D.R."/>
            <person name="Seaver E.C."/>
            <person name="Weisblat D.A."/>
            <person name="Putnam N.H."/>
            <person name="Grigoriev I.V."/>
            <person name="Rokhsar D.S."/>
        </authorList>
    </citation>
    <scope>NUCLEOTIDE SEQUENCE</scope>
    <source>
        <strain evidence="3">I ESC-2004</strain>
    </source>
</reference>
<dbReference type="EnsemblMetazoa" id="CapteT112191">
    <property type="protein sequence ID" value="CapteP112191"/>
    <property type="gene ID" value="CapteG112191"/>
</dbReference>
<reference evidence="2" key="3">
    <citation type="submission" date="2015-06" db="UniProtKB">
        <authorList>
            <consortium name="EnsemblMetazoa"/>
        </authorList>
    </citation>
    <scope>IDENTIFICATION</scope>
</reference>
<sequence>SQTLVNATLIQAGMRARRLACTLKPLLTDRHRDARLNWARTHLQIQDAHWQNVVFNDGARFGLYVQDDRNRIRWRKHELYSETCVQAGAQSGGSGPTI</sequence>
<accession>R7UIP6</accession>
<dbReference type="HOGENOM" id="CLU_2339446_0_0_1"/>
<name>R7UIP6_CAPTE</name>
<dbReference type="Proteomes" id="UP000014760">
    <property type="component" value="Unassembled WGS sequence"/>
</dbReference>
<dbReference type="GO" id="GO:0003676">
    <property type="term" value="F:nucleic acid binding"/>
    <property type="evidence" value="ECO:0007669"/>
    <property type="project" value="InterPro"/>
</dbReference>
<protein>
    <recommendedName>
        <fullName evidence="4">Transposase Tc1-like domain-containing protein</fullName>
    </recommendedName>
</protein>
<dbReference type="OrthoDB" id="9996331at2759"/>
<organism evidence="1">
    <name type="scientific">Capitella teleta</name>
    <name type="common">Polychaete worm</name>
    <dbReference type="NCBI Taxonomy" id="283909"/>
    <lineage>
        <taxon>Eukaryota</taxon>
        <taxon>Metazoa</taxon>
        <taxon>Spiralia</taxon>
        <taxon>Lophotrochozoa</taxon>
        <taxon>Annelida</taxon>
        <taxon>Polychaeta</taxon>
        <taxon>Sedentaria</taxon>
        <taxon>Scolecida</taxon>
        <taxon>Capitellidae</taxon>
        <taxon>Capitella</taxon>
    </lineage>
</organism>
<evidence type="ECO:0000313" key="3">
    <source>
        <dbReference type="Proteomes" id="UP000014760"/>
    </source>
</evidence>
<keyword evidence="3" id="KW-1185">Reference proteome</keyword>
<dbReference type="OMA" id="AGHINHN"/>
<gene>
    <name evidence="1" type="ORF">CAPTEDRAFT_112191</name>
</gene>
<feature type="non-terminal residue" evidence="1">
    <location>
        <position position="1"/>
    </location>
</feature>
<dbReference type="EMBL" id="AMQN01001536">
    <property type="status" value="NOT_ANNOTATED_CDS"/>
    <property type="molecule type" value="Genomic_DNA"/>
</dbReference>
<evidence type="ECO:0000313" key="1">
    <source>
        <dbReference type="EMBL" id="ELU03147.1"/>
    </source>
</evidence>
<dbReference type="AlphaFoldDB" id="R7UIP6"/>
<reference evidence="1 3" key="2">
    <citation type="journal article" date="2013" name="Nature">
        <title>Insights into bilaterian evolution from three spiralian genomes.</title>
        <authorList>
            <person name="Simakov O."/>
            <person name="Marletaz F."/>
            <person name="Cho S.J."/>
            <person name="Edsinger-Gonzales E."/>
            <person name="Havlak P."/>
            <person name="Hellsten U."/>
            <person name="Kuo D.H."/>
            <person name="Larsson T."/>
            <person name="Lv J."/>
            <person name="Arendt D."/>
            <person name="Savage R."/>
            <person name="Osoegawa K."/>
            <person name="de Jong P."/>
            <person name="Grimwood J."/>
            <person name="Chapman J.A."/>
            <person name="Shapiro H."/>
            <person name="Aerts A."/>
            <person name="Otillar R.P."/>
            <person name="Terry A.Y."/>
            <person name="Boore J.L."/>
            <person name="Grigoriev I.V."/>
            <person name="Lindberg D.R."/>
            <person name="Seaver E.C."/>
            <person name="Weisblat D.A."/>
            <person name="Putnam N.H."/>
            <person name="Rokhsar D.S."/>
        </authorList>
    </citation>
    <scope>NUCLEOTIDE SEQUENCE</scope>
    <source>
        <strain evidence="1 3">I ESC-2004</strain>
    </source>
</reference>
<dbReference type="Gene3D" id="3.30.420.10">
    <property type="entry name" value="Ribonuclease H-like superfamily/Ribonuclease H"/>
    <property type="match status" value="1"/>
</dbReference>
<proteinExistence type="predicted"/>
<evidence type="ECO:0008006" key="4">
    <source>
        <dbReference type="Google" id="ProtNLM"/>
    </source>
</evidence>
<evidence type="ECO:0000313" key="2">
    <source>
        <dbReference type="EnsemblMetazoa" id="CapteP112191"/>
    </source>
</evidence>